<comment type="caution">
    <text evidence="1">The sequence shown here is derived from an EMBL/GenBank/DDBJ whole genome shotgun (WGS) entry which is preliminary data.</text>
</comment>
<organism evidence="1 2">
    <name type="scientific">Caerostris extrusa</name>
    <name type="common">Bark spider</name>
    <name type="synonym">Caerostris bankana</name>
    <dbReference type="NCBI Taxonomy" id="172846"/>
    <lineage>
        <taxon>Eukaryota</taxon>
        <taxon>Metazoa</taxon>
        <taxon>Ecdysozoa</taxon>
        <taxon>Arthropoda</taxon>
        <taxon>Chelicerata</taxon>
        <taxon>Arachnida</taxon>
        <taxon>Araneae</taxon>
        <taxon>Araneomorphae</taxon>
        <taxon>Entelegynae</taxon>
        <taxon>Araneoidea</taxon>
        <taxon>Araneidae</taxon>
        <taxon>Caerostris</taxon>
    </lineage>
</organism>
<dbReference type="EMBL" id="BPLR01000925">
    <property type="protein sequence ID" value="GIY98414.1"/>
    <property type="molecule type" value="Genomic_DNA"/>
</dbReference>
<accession>A0AAV4XWQ1</accession>
<evidence type="ECO:0000313" key="1">
    <source>
        <dbReference type="EMBL" id="GIY98414.1"/>
    </source>
</evidence>
<evidence type="ECO:0000313" key="2">
    <source>
        <dbReference type="Proteomes" id="UP001054945"/>
    </source>
</evidence>
<sequence>MSRPPDLVVISGRPQERKQYGGKFRFFSSDCKINGAFIFIPSSHKNSLLENYSRGGAFSPTSTNLAFLRNPLSDRRIKEKTNKSLIALKGFAVRIKSKNRKKYQKHEQYTFQTPCGNPGLLESTPSGYSFKKHCIQLMSRPPGPAGISGRTQERKTTQGKRYSFFFRLQDKRSVYFHSQQTQKLFSGELFSGGAFSPTLPTWLSWKFLSDRQNKREK</sequence>
<reference evidence="1 2" key="1">
    <citation type="submission" date="2021-06" db="EMBL/GenBank/DDBJ databases">
        <title>Caerostris extrusa draft genome.</title>
        <authorList>
            <person name="Kono N."/>
            <person name="Arakawa K."/>
        </authorList>
    </citation>
    <scope>NUCLEOTIDE SEQUENCE [LARGE SCALE GENOMIC DNA]</scope>
</reference>
<protein>
    <submittedName>
        <fullName evidence="1">Uncharacterized protein</fullName>
    </submittedName>
</protein>
<dbReference type="Proteomes" id="UP001054945">
    <property type="component" value="Unassembled WGS sequence"/>
</dbReference>
<dbReference type="AlphaFoldDB" id="A0AAV4XWQ1"/>
<keyword evidence="2" id="KW-1185">Reference proteome</keyword>
<gene>
    <name evidence="1" type="ORF">CEXT_499651</name>
</gene>
<proteinExistence type="predicted"/>
<name>A0AAV4XWQ1_CAEEX</name>